<evidence type="ECO:0000256" key="2">
    <source>
        <dbReference type="ARBA" id="ARBA00022853"/>
    </source>
</evidence>
<feature type="compositionally biased region" description="Basic and acidic residues" evidence="7">
    <location>
        <begin position="549"/>
        <end position="561"/>
    </location>
</feature>
<keyword evidence="9" id="KW-0436">Ligase</keyword>
<dbReference type="Gene3D" id="1.10.10.60">
    <property type="entry name" value="Homeodomain-like"/>
    <property type="match status" value="1"/>
</dbReference>
<dbReference type="GO" id="GO:0016874">
    <property type="term" value="F:ligase activity"/>
    <property type="evidence" value="ECO:0007669"/>
    <property type="project" value="UniProtKB-KW"/>
</dbReference>
<dbReference type="InterPro" id="IPR014876">
    <property type="entry name" value="DEK_C"/>
</dbReference>
<feature type="compositionally biased region" description="Basic and acidic residues" evidence="7">
    <location>
        <begin position="160"/>
        <end position="198"/>
    </location>
</feature>
<keyword evidence="10" id="KW-1185">Reference proteome</keyword>
<evidence type="ECO:0000256" key="6">
    <source>
        <dbReference type="ARBA" id="ARBA00023242"/>
    </source>
</evidence>
<dbReference type="PROSITE" id="PS51998">
    <property type="entry name" value="DEK_C"/>
    <property type="match status" value="1"/>
</dbReference>
<feature type="compositionally biased region" description="Low complexity" evidence="7">
    <location>
        <begin position="484"/>
        <end position="502"/>
    </location>
</feature>
<protein>
    <submittedName>
        <fullName evidence="9">DNA ligase 1-like isoform X1</fullName>
    </submittedName>
</protein>
<keyword evidence="2" id="KW-0156">Chromatin regulator</keyword>
<dbReference type="InterPro" id="IPR044198">
    <property type="entry name" value="DEK"/>
</dbReference>
<dbReference type="GO" id="GO:0042393">
    <property type="term" value="F:histone binding"/>
    <property type="evidence" value="ECO:0007669"/>
    <property type="project" value="TreeGrafter"/>
</dbReference>
<feature type="compositionally biased region" description="Basic residues" evidence="7">
    <location>
        <begin position="467"/>
        <end position="483"/>
    </location>
</feature>
<dbReference type="EMBL" id="CACTIH010009831">
    <property type="protein sequence ID" value="CAA3033090.1"/>
    <property type="molecule type" value="Genomic_DNA"/>
</dbReference>
<dbReference type="Gramene" id="OE9A035296T4">
    <property type="protein sequence ID" value="OE9A035296C4"/>
    <property type="gene ID" value="OE9A035296"/>
</dbReference>
<feature type="compositionally biased region" description="Basic and acidic residues" evidence="7">
    <location>
        <begin position="106"/>
        <end position="143"/>
    </location>
</feature>
<proteinExistence type="predicted"/>
<comment type="subcellular location">
    <subcellularLocation>
        <location evidence="1">Nucleus</location>
        <location evidence="1">Nucleolus</location>
    </subcellularLocation>
</comment>
<dbReference type="SUPFAM" id="SSF109715">
    <property type="entry name" value="DEK C-terminal domain"/>
    <property type="match status" value="1"/>
</dbReference>
<accession>A0A8S0VMV8</accession>
<keyword evidence="6" id="KW-0539">Nucleus</keyword>
<keyword evidence="4" id="KW-0238">DNA-binding</keyword>
<dbReference type="PANTHER" id="PTHR13468:SF22">
    <property type="entry name" value="DEK DOMAIN-CONTAINING CHROMATIN-ASSOCIATED PROTEIN 3"/>
    <property type="match status" value="1"/>
</dbReference>
<feature type="compositionally biased region" description="Basic and acidic residues" evidence="7">
    <location>
        <begin position="518"/>
        <end position="540"/>
    </location>
</feature>
<evidence type="ECO:0000256" key="5">
    <source>
        <dbReference type="ARBA" id="ARBA00023163"/>
    </source>
</evidence>
<feature type="compositionally biased region" description="Basic and acidic residues" evidence="7">
    <location>
        <begin position="415"/>
        <end position="432"/>
    </location>
</feature>
<organism evidence="9 10">
    <name type="scientific">Olea europaea subsp. europaea</name>
    <dbReference type="NCBI Taxonomy" id="158383"/>
    <lineage>
        <taxon>Eukaryota</taxon>
        <taxon>Viridiplantae</taxon>
        <taxon>Streptophyta</taxon>
        <taxon>Embryophyta</taxon>
        <taxon>Tracheophyta</taxon>
        <taxon>Spermatophyta</taxon>
        <taxon>Magnoliopsida</taxon>
        <taxon>eudicotyledons</taxon>
        <taxon>Gunneridae</taxon>
        <taxon>Pentapetalae</taxon>
        <taxon>asterids</taxon>
        <taxon>lamiids</taxon>
        <taxon>Lamiales</taxon>
        <taxon>Oleaceae</taxon>
        <taxon>Oleeae</taxon>
        <taxon>Olea</taxon>
    </lineage>
</organism>
<dbReference type="Pfam" id="PF08766">
    <property type="entry name" value="DEK_C"/>
    <property type="match status" value="1"/>
</dbReference>
<keyword evidence="5" id="KW-0804">Transcription</keyword>
<name>A0A8S0VMV8_OLEEU</name>
<dbReference type="Proteomes" id="UP000594638">
    <property type="component" value="Unassembled WGS sequence"/>
</dbReference>
<dbReference type="AlphaFoldDB" id="A0A8S0VMV8"/>
<evidence type="ECO:0000313" key="10">
    <source>
        <dbReference type="Proteomes" id="UP000594638"/>
    </source>
</evidence>
<dbReference type="GO" id="GO:2000779">
    <property type="term" value="P:regulation of double-strand break repair"/>
    <property type="evidence" value="ECO:0007669"/>
    <property type="project" value="TreeGrafter"/>
</dbReference>
<feature type="compositionally biased region" description="Acidic residues" evidence="7">
    <location>
        <begin position="405"/>
        <end position="414"/>
    </location>
</feature>
<evidence type="ECO:0000259" key="8">
    <source>
        <dbReference type="PROSITE" id="PS51998"/>
    </source>
</evidence>
<feature type="compositionally biased region" description="Basic and acidic residues" evidence="7">
    <location>
        <begin position="388"/>
        <end position="404"/>
    </location>
</feature>
<dbReference type="OrthoDB" id="370884at2759"/>
<sequence length="627" mass="69570">MAEGEVSEKLGASDVKCEGVEKIEDVMEKKEAQNGVTEIVEDKKNDGKVKAQKMDADKEEIKESNGTEKKEVEEENLAGGSKNGGGNEDVGEEELKTTGVTGMEATKNEAMEDGSKEIPEEETEGKVEEGVDGAKEEEKLGHNKEKKGLKKRPRTKSSAARKEKSLMSEAEEKKENNLNTPTEEKPKEPQTPNERKEPTSPTAPAIQRPVRERKSVERLVATIEKDTDKEFRIEKGRGTALKDIANVACKLSRRKSEDTFKLLHTILFGRRGKAAEVKNNISRFSGFVWHDDEEKQMRKLKEKLDKCVKEKLVEICDVLDISISKSTTRKEDIIAKLIDFLMDPRATTTELLAEKEQLGKDKKRKMVSKSYVSTSGNVSSKGSAKSQKRNEAASKKGGEKKSMPECDDETEEVKDEAHEEKTVNGVPERSESEMSDEGESESEKESASKDEPDEDKGKQKQGSAKSPAKKGSGKKAKTKKVTISKKATPLPNKAPAKSPSSHSKSDNYTSAKKSSRKKNNEAVKERSSTLKKSASKETTGKKIVKGKGKSKEDKIKPSDEELKNSICEILKEVNFNTATFNDILKQLAERFNVDLTPRKSSIKLMIQGELKKLAEEQEDEEDEGVEA</sequence>
<evidence type="ECO:0000313" key="9">
    <source>
        <dbReference type="EMBL" id="CAA3033090.1"/>
    </source>
</evidence>
<feature type="region of interest" description="Disordered" evidence="7">
    <location>
        <begin position="358"/>
        <end position="561"/>
    </location>
</feature>
<dbReference type="Gramene" id="OE9A035296T1">
    <property type="protein sequence ID" value="OE9A035296C1"/>
    <property type="gene ID" value="OE9A035296"/>
</dbReference>
<dbReference type="FunFam" id="1.10.10.60:FF:000220">
    <property type="entry name" value="DEK domain-containing chromatin associated protein"/>
    <property type="match status" value="1"/>
</dbReference>
<feature type="compositionally biased region" description="Basic and acidic residues" evidence="7">
    <location>
        <begin position="40"/>
        <end position="72"/>
    </location>
</feature>
<keyword evidence="3" id="KW-0805">Transcription regulation</keyword>
<evidence type="ECO:0000256" key="1">
    <source>
        <dbReference type="ARBA" id="ARBA00004604"/>
    </source>
</evidence>
<dbReference type="GO" id="GO:0005730">
    <property type="term" value="C:nucleolus"/>
    <property type="evidence" value="ECO:0007669"/>
    <property type="project" value="UniProtKB-SubCell"/>
</dbReference>
<feature type="region of interest" description="Disordered" evidence="7">
    <location>
        <begin position="28"/>
        <end position="214"/>
    </location>
</feature>
<evidence type="ECO:0000256" key="7">
    <source>
        <dbReference type="SAM" id="MobiDB-lite"/>
    </source>
</evidence>
<evidence type="ECO:0000256" key="4">
    <source>
        <dbReference type="ARBA" id="ARBA00023125"/>
    </source>
</evidence>
<comment type="caution">
    <text evidence="9">The sequence shown here is derived from an EMBL/GenBank/DDBJ whole genome shotgun (WGS) entry which is preliminary data.</text>
</comment>
<feature type="compositionally biased region" description="Polar residues" evidence="7">
    <location>
        <begin position="370"/>
        <end position="385"/>
    </location>
</feature>
<feature type="compositionally biased region" description="Basic residues" evidence="7">
    <location>
        <begin position="144"/>
        <end position="155"/>
    </location>
</feature>
<dbReference type="PANTHER" id="PTHR13468">
    <property type="entry name" value="DEK PROTEIN"/>
    <property type="match status" value="1"/>
</dbReference>
<reference evidence="9 10" key="1">
    <citation type="submission" date="2019-12" db="EMBL/GenBank/DDBJ databases">
        <authorList>
            <person name="Alioto T."/>
            <person name="Alioto T."/>
            <person name="Gomez Garrido J."/>
        </authorList>
    </citation>
    <scope>NUCLEOTIDE SEQUENCE [LARGE SCALE GENOMIC DNA]</scope>
</reference>
<gene>
    <name evidence="9" type="ORF">OLEA9_A035296</name>
</gene>
<feature type="domain" description="DEK-C" evidence="8">
    <location>
        <begin position="556"/>
        <end position="611"/>
    </location>
</feature>
<feature type="compositionally biased region" description="Basic and acidic residues" evidence="7">
    <location>
        <begin position="441"/>
        <end position="458"/>
    </location>
</feature>
<dbReference type="GO" id="GO:0006325">
    <property type="term" value="P:chromatin organization"/>
    <property type="evidence" value="ECO:0007669"/>
    <property type="project" value="UniProtKB-KW"/>
</dbReference>
<evidence type="ECO:0000256" key="3">
    <source>
        <dbReference type="ARBA" id="ARBA00023015"/>
    </source>
</evidence>
<dbReference type="GO" id="GO:0003677">
    <property type="term" value="F:DNA binding"/>
    <property type="evidence" value="ECO:0007669"/>
    <property type="project" value="UniProtKB-KW"/>
</dbReference>